<comment type="catalytic activity">
    <reaction evidence="3">
        <text>Cleavage of hydrophobic, N-terminal signal or leader sequences from secreted and periplasmic proteins.</text>
        <dbReference type="EC" id="3.4.21.89"/>
    </reaction>
</comment>
<keyword evidence="6" id="KW-1185">Reference proteome</keyword>
<evidence type="ECO:0000259" key="4">
    <source>
        <dbReference type="Pfam" id="PF10502"/>
    </source>
</evidence>
<evidence type="ECO:0000256" key="1">
    <source>
        <dbReference type="ARBA" id="ARBA00004401"/>
    </source>
</evidence>
<dbReference type="GO" id="GO:0006465">
    <property type="term" value="P:signal peptide processing"/>
    <property type="evidence" value="ECO:0007669"/>
    <property type="project" value="InterPro"/>
</dbReference>
<dbReference type="EMBL" id="JACHXF010000021">
    <property type="protein sequence ID" value="MBB3099864.1"/>
    <property type="molecule type" value="Genomic_DNA"/>
</dbReference>
<dbReference type="GO" id="GO:0009003">
    <property type="term" value="F:signal peptidase activity"/>
    <property type="evidence" value="ECO:0007669"/>
    <property type="project" value="UniProtKB-EC"/>
</dbReference>
<comment type="similarity">
    <text evidence="2 3">Belongs to the peptidase S26 family.</text>
</comment>
<sequence length="203" mass="21911">MRRMLYRLLKLAVTGKPWGEAVLAEFDQTTGTWAALRWTAGGLWVAVRERPVAYGGALAAVLLAVTTSFSFSVWFVPSNAMTPTLAVTSRHLVDRIGYRVTGIDHGDIVALPIPDAPGHETLLRVIGLPGDRIECRDGRVLRGGTALDEPYLSFESQVVGTECAPVTVPDGAVYVLGDSRPVAQDSRHWGLISADDVTGRLVM</sequence>
<dbReference type="GO" id="GO:0005886">
    <property type="term" value="C:plasma membrane"/>
    <property type="evidence" value="ECO:0007669"/>
    <property type="project" value="UniProtKB-SubCell"/>
</dbReference>
<accession>A0A7W5FIP0</accession>
<dbReference type="RefSeq" id="WP_183225938.1">
    <property type="nucleotide sequence ID" value="NZ_BMPW01000034.1"/>
</dbReference>
<evidence type="ECO:0000313" key="5">
    <source>
        <dbReference type="EMBL" id="MBB3099864.1"/>
    </source>
</evidence>
<protein>
    <recommendedName>
        <fullName evidence="3">Signal peptidase I</fullName>
        <ecNumber evidence="3">3.4.21.89</ecNumber>
    </recommendedName>
</protein>
<evidence type="ECO:0000313" key="6">
    <source>
        <dbReference type="Proteomes" id="UP000590749"/>
    </source>
</evidence>
<dbReference type="InterPro" id="IPR036286">
    <property type="entry name" value="LexA/Signal_pep-like_sf"/>
</dbReference>
<comment type="subcellular location">
    <subcellularLocation>
        <location evidence="1">Cell membrane</location>
        <topology evidence="1">Single-pass type II membrane protein</topology>
    </subcellularLocation>
    <subcellularLocation>
        <location evidence="3">Membrane</location>
        <topology evidence="3">Single-pass type II membrane protein</topology>
    </subcellularLocation>
</comment>
<dbReference type="InterPro" id="IPR019533">
    <property type="entry name" value="Peptidase_S26"/>
</dbReference>
<keyword evidence="3" id="KW-1133">Transmembrane helix</keyword>
<keyword evidence="3 5" id="KW-0378">Hydrolase</keyword>
<dbReference type="PANTHER" id="PTHR43390:SF1">
    <property type="entry name" value="CHLOROPLAST PROCESSING PEPTIDASE"/>
    <property type="match status" value="1"/>
</dbReference>
<feature type="domain" description="Peptidase S26" evidence="4">
    <location>
        <begin position="58"/>
        <end position="202"/>
    </location>
</feature>
<reference evidence="5 6" key="1">
    <citation type="submission" date="2020-08" db="EMBL/GenBank/DDBJ databases">
        <title>Genomic Encyclopedia of Type Strains, Phase III (KMG-III): the genomes of soil and plant-associated and newly described type strains.</title>
        <authorList>
            <person name="Whitman W."/>
        </authorList>
    </citation>
    <scope>NUCLEOTIDE SEQUENCE [LARGE SCALE GENOMIC DNA]</scope>
    <source>
        <strain evidence="5 6">CECT 3287</strain>
    </source>
</reference>
<evidence type="ECO:0000256" key="3">
    <source>
        <dbReference type="RuleBase" id="RU362042"/>
    </source>
</evidence>
<dbReference type="Gene3D" id="2.10.109.10">
    <property type="entry name" value="Umud Fragment, subunit A"/>
    <property type="match status" value="1"/>
</dbReference>
<keyword evidence="3" id="KW-0472">Membrane</keyword>
<feature type="transmembrane region" description="Helical" evidence="3">
    <location>
        <begin position="52"/>
        <end position="76"/>
    </location>
</feature>
<comment type="caution">
    <text evidence="5">The sequence shown here is derived from an EMBL/GenBank/DDBJ whole genome shotgun (WGS) entry which is preliminary data.</text>
</comment>
<dbReference type="Proteomes" id="UP000590749">
    <property type="component" value="Unassembled WGS sequence"/>
</dbReference>
<evidence type="ECO:0000256" key="2">
    <source>
        <dbReference type="ARBA" id="ARBA00009370"/>
    </source>
</evidence>
<keyword evidence="3" id="KW-0812">Transmembrane</keyword>
<proteinExistence type="inferred from homology"/>
<keyword evidence="3" id="KW-0645">Protease</keyword>
<name>A0A7W5FIP0_9ACTN</name>
<gene>
    <name evidence="5" type="ORF">FHR83_007580</name>
</gene>
<organism evidence="5 6">
    <name type="scientific">Actinoplanes campanulatus</name>
    <dbReference type="NCBI Taxonomy" id="113559"/>
    <lineage>
        <taxon>Bacteria</taxon>
        <taxon>Bacillati</taxon>
        <taxon>Actinomycetota</taxon>
        <taxon>Actinomycetes</taxon>
        <taxon>Micromonosporales</taxon>
        <taxon>Micromonosporaceae</taxon>
        <taxon>Actinoplanes</taxon>
    </lineage>
</organism>
<dbReference type="InterPro" id="IPR000223">
    <property type="entry name" value="Pept_S26A_signal_pept_1"/>
</dbReference>
<dbReference type="NCBIfam" id="TIGR02227">
    <property type="entry name" value="sigpep_I_bact"/>
    <property type="match status" value="1"/>
</dbReference>
<dbReference type="SUPFAM" id="SSF51306">
    <property type="entry name" value="LexA/Signal peptidase"/>
    <property type="match status" value="1"/>
</dbReference>
<dbReference type="EC" id="3.4.21.89" evidence="3"/>
<dbReference type="Pfam" id="PF10502">
    <property type="entry name" value="Peptidase_S26"/>
    <property type="match status" value="1"/>
</dbReference>
<dbReference type="GO" id="GO:0004252">
    <property type="term" value="F:serine-type endopeptidase activity"/>
    <property type="evidence" value="ECO:0007669"/>
    <property type="project" value="InterPro"/>
</dbReference>
<dbReference type="AlphaFoldDB" id="A0A7W5FIP0"/>
<dbReference type="PANTHER" id="PTHR43390">
    <property type="entry name" value="SIGNAL PEPTIDASE I"/>
    <property type="match status" value="1"/>
</dbReference>
<dbReference type="PRINTS" id="PR00727">
    <property type="entry name" value="LEADERPTASE"/>
</dbReference>
<dbReference type="CDD" id="cd06530">
    <property type="entry name" value="S26_SPase_I"/>
    <property type="match status" value="1"/>
</dbReference>